<evidence type="ECO:0000313" key="2">
    <source>
        <dbReference type="Proteomes" id="UP000033874"/>
    </source>
</evidence>
<dbReference type="InterPro" id="IPR029068">
    <property type="entry name" value="Glyas_Bleomycin-R_OHBP_Dase"/>
</dbReference>
<evidence type="ECO:0008006" key="3">
    <source>
        <dbReference type="Google" id="ProtNLM"/>
    </source>
</evidence>
<accession>A0A0M3ASB7</accession>
<gene>
    <name evidence="1" type="ORF">YP76_11915</name>
</gene>
<protein>
    <recommendedName>
        <fullName evidence="3">VOC domain-containing protein</fullName>
    </recommendedName>
</protein>
<dbReference type="SUPFAM" id="SSF54593">
    <property type="entry name" value="Glyoxalase/Bleomycin resistance protein/Dihydroxybiphenyl dioxygenase"/>
    <property type="match status" value="1"/>
</dbReference>
<dbReference type="Pfam" id="PF13669">
    <property type="entry name" value="Glyoxalase_4"/>
    <property type="match status" value="1"/>
</dbReference>
<sequence>MTNDWTSIAAEQPGKVVQLCYLVPDIAAAVANWTRRMGAGPFFHACFDMEGQRFGDLPARGMLEVAVGYRRGMNIELAAYSGAGPAIYDPASTGVGYGLHHVQVACEDIDAAIADHAARDEAIVTDHVVPGFGRAVMVDMRDMLGHFVEYGAWTPAVHAALAAMEAAHGEWDGRDPLRPYPRLDD</sequence>
<evidence type="ECO:0000313" key="1">
    <source>
        <dbReference type="EMBL" id="KKW91816.1"/>
    </source>
</evidence>
<dbReference type="Gene3D" id="3.10.180.10">
    <property type="entry name" value="2,3-Dihydroxybiphenyl 1,2-Dioxygenase, domain 1"/>
    <property type="match status" value="1"/>
</dbReference>
<dbReference type="Proteomes" id="UP000033874">
    <property type="component" value="Unassembled WGS sequence"/>
</dbReference>
<organism evidence="1 2">
    <name type="scientific">Sphingobium chungbukense</name>
    <dbReference type="NCBI Taxonomy" id="56193"/>
    <lineage>
        <taxon>Bacteria</taxon>
        <taxon>Pseudomonadati</taxon>
        <taxon>Pseudomonadota</taxon>
        <taxon>Alphaproteobacteria</taxon>
        <taxon>Sphingomonadales</taxon>
        <taxon>Sphingomonadaceae</taxon>
        <taxon>Sphingobium</taxon>
    </lineage>
</organism>
<dbReference type="PATRIC" id="fig|56193.3.peg.2476"/>
<reference evidence="1 2" key="1">
    <citation type="submission" date="2015-04" db="EMBL/GenBank/DDBJ databases">
        <title>Genome sequence of aromatic hydrocarbons-degrading Sphingobium chungbukense DJ77.</title>
        <authorList>
            <person name="Kim Y.-C."/>
            <person name="Chae J.-C."/>
        </authorList>
    </citation>
    <scope>NUCLEOTIDE SEQUENCE [LARGE SCALE GENOMIC DNA]</scope>
    <source>
        <strain evidence="1 2">DJ77</strain>
    </source>
</reference>
<dbReference type="EMBL" id="LBIC01000005">
    <property type="protein sequence ID" value="KKW91816.1"/>
    <property type="molecule type" value="Genomic_DNA"/>
</dbReference>
<name>A0A0M3ASB7_9SPHN</name>
<dbReference type="RefSeq" id="WP_046763825.1">
    <property type="nucleotide sequence ID" value="NZ_LBIC01000005.1"/>
</dbReference>
<proteinExistence type="predicted"/>
<dbReference type="AlphaFoldDB" id="A0A0M3ASB7"/>
<dbReference type="STRING" id="56193.YP76_11915"/>
<comment type="caution">
    <text evidence="1">The sequence shown here is derived from an EMBL/GenBank/DDBJ whole genome shotgun (WGS) entry which is preliminary data.</text>
</comment>
<keyword evidence="2" id="KW-1185">Reference proteome</keyword>